<feature type="transmembrane region" description="Helical" evidence="1">
    <location>
        <begin position="156"/>
        <end position="174"/>
    </location>
</feature>
<feature type="transmembrane region" description="Helical" evidence="1">
    <location>
        <begin position="59"/>
        <end position="81"/>
    </location>
</feature>
<gene>
    <name evidence="2" type="ORF">ACFQ42_11305</name>
</gene>
<dbReference type="EMBL" id="JBHTOI010000049">
    <property type="protein sequence ID" value="MFD1419330.1"/>
    <property type="molecule type" value="Genomic_DNA"/>
</dbReference>
<proteinExistence type="predicted"/>
<evidence type="ECO:0000256" key="1">
    <source>
        <dbReference type="SAM" id="Phobius"/>
    </source>
</evidence>
<dbReference type="PANTHER" id="PTHR46795">
    <property type="entry name" value="ABC TRANSPORTER PERMEASE-RELATED-RELATED"/>
    <property type="match status" value="1"/>
</dbReference>
<feature type="transmembrane region" description="Helical" evidence="1">
    <location>
        <begin position="288"/>
        <end position="310"/>
    </location>
</feature>
<name>A0ABW4BXI6_9LACO</name>
<feature type="transmembrane region" description="Helical" evidence="1">
    <location>
        <begin position="17"/>
        <end position="38"/>
    </location>
</feature>
<feature type="transmembrane region" description="Helical" evidence="1">
    <location>
        <begin position="599"/>
        <end position="621"/>
    </location>
</feature>
<keyword evidence="1" id="KW-0472">Membrane</keyword>
<accession>A0ABW4BXI6</accession>
<feature type="transmembrane region" description="Helical" evidence="1">
    <location>
        <begin position="633"/>
        <end position="653"/>
    </location>
</feature>
<feature type="transmembrane region" description="Helical" evidence="1">
    <location>
        <begin position="230"/>
        <end position="251"/>
    </location>
</feature>
<comment type="caution">
    <text evidence="2">The sequence shown here is derived from an EMBL/GenBank/DDBJ whole genome shotgun (WGS) entry which is preliminary data.</text>
</comment>
<keyword evidence="1" id="KW-1133">Transmembrane helix</keyword>
<keyword evidence="3" id="KW-1185">Reference proteome</keyword>
<dbReference type="InterPro" id="IPR052536">
    <property type="entry name" value="ABC-4_Integral_Memb_Prot"/>
</dbReference>
<dbReference type="RefSeq" id="WP_125675571.1">
    <property type="nucleotide sequence ID" value="NZ_JBHTOI010000049.1"/>
</dbReference>
<feature type="transmembrane region" description="Helical" evidence="1">
    <location>
        <begin position="542"/>
        <end position="568"/>
    </location>
</feature>
<dbReference type="PANTHER" id="PTHR46795:SF3">
    <property type="entry name" value="ABC TRANSPORTER PERMEASE"/>
    <property type="match status" value="1"/>
</dbReference>
<reference evidence="3" key="1">
    <citation type="journal article" date="2019" name="Int. J. Syst. Evol. Microbiol.">
        <title>The Global Catalogue of Microorganisms (GCM) 10K type strain sequencing project: providing services to taxonomists for standard genome sequencing and annotation.</title>
        <authorList>
            <consortium name="The Broad Institute Genomics Platform"/>
            <consortium name="The Broad Institute Genome Sequencing Center for Infectious Disease"/>
            <person name="Wu L."/>
            <person name="Ma J."/>
        </authorList>
    </citation>
    <scope>NUCLEOTIDE SEQUENCE [LARGE SCALE GENOMIC DNA]</scope>
    <source>
        <strain evidence="3">CCM 8936</strain>
    </source>
</reference>
<dbReference type="Proteomes" id="UP001597251">
    <property type="component" value="Unassembled WGS sequence"/>
</dbReference>
<organism evidence="2 3">
    <name type="scientific">Companilactobacillus keshanensis</name>
    <dbReference type="NCBI Taxonomy" id="2486003"/>
    <lineage>
        <taxon>Bacteria</taxon>
        <taxon>Bacillati</taxon>
        <taxon>Bacillota</taxon>
        <taxon>Bacilli</taxon>
        <taxon>Lactobacillales</taxon>
        <taxon>Lactobacillaceae</taxon>
        <taxon>Companilactobacillus</taxon>
    </lineage>
</organism>
<sequence>MFLKIIRRSFYNMKDSYLIYILACSFAIGMFSILLSLVDNPRLKSGISSWSASLNNVTLGFSVLFIFCVFVYMGFVGGFFIKQQTHEFKTFEKFGMSRWTIIVIGFIQTVVVQLISWLIGIIIALIFQKFFGMLLLYLMGVKTGFLFRFTGNTFSMLWQICLYSTIVFSIMNSFRVQKLLRKNKDKSKRLPKWYIRLLGGILGILLFFSGIVVTVILFGDIKNNNQTAAIVELSFLFVAYLAGTYLMYYGFLPSFLTILQHTKGIAYTGINIFSFKYFKERLMRNVSILWFITELSSLALILLSVCYFGYKSVYTNYTYAHPFELTANQNTVKPIKKYLKENNAKITRSYKTNVKTTVVQRGSNNEILPGTFISYSDYQKLPKSNVARNPQITKNEFLVLDYGYVPSFASDKSNTAVVKVKNARIIKTNKIGSAFPYGSTMYQGLMIVAPDKYYQKLKPEVKNTFYGWFFKSGDSLTHKQYEKLNKQEYTSGVQIKKAADLADTKLTTDTNRRNVSGTTVYMDSNFSRQKNAKSQVDQISGFGIFIVAMFSVSLLIALGSVLTLRLLLRDDSEWKQLKTLNKIGVSKSEIKEIVKKETIYSFVIPIIFAVMQSYIVMALIARYPRTTMLRPFILINLGYIALYGIIGFVTYLISWRSVNQKLT</sequence>
<feature type="transmembrane region" description="Helical" evidence="1">
    <location>
        <begin position="101"/>
        <end position="127"/>
    </location>
</feature>
<keyword evidence="1" id="KW-0812">Transmembrane</keyword>
<protein>
    <submittedName>
        <fullName evidence="2">FtsX-like permease family protein</fullName>
    </submittedName>
</protein>
<evidence type="ECO:0000313" key="2">
    <source>
        <dbReference type="EMBL" id="MFD1419330.1"/>
    </source>
</evidence>
<feature type="transmembrane region" description="Helical" evidence="1">
    <location>
        <begin position="194"/>
        <end position="218"/>
    </location>
</feature>
<evidence type="ECO:0000313" key="3">
    <source>
        <dbReference type="Proteomes" id="UP001597251"/>
    </source>
</evidence>